<evidence type="ECO:0000256" key="6">
    <source>
        <dbReference type="ARBA" id="ARBA00023065"/>
    </source>
</evidence>
<comment type="subcellular location">
    <subcellularLocation>
        <location evidence="1">Membrane</location>
        <topology evidence="1">Multi-pass membrane protein</topology>
    </subcellularLocation>
</comment>
<evidence type="ECO:0000256" key="8">
    <source>
        <dbReference type="ARBA" id="ARBA00023303"/>
    </source>
</evidence>
<gene>
    <name evidence="10" type="ORF">FEM48_Zijuj09G0037500</name>
</gene>
<evidence type="ECO:0000256" key="5">
    <source>
        <dbReference type="ARBA" id="ARBA00022989"/>
    </source>
</evidence>
<dbReference type="OrthoDB" id="68611at2759"/>
<evidence type="ECO:0000256" key="7">
    <source>
        <dbReference type="ARBA" id="ARBA00023136"/>
    </source>
</evidence>
<evidence type="ECO:0000256" key="4">
    <source>
        <dbReference type="ARBA" id="ARBA00022692"/>
    </source>
</evidence>
<feature type="transmembrane region" description="Helical" evidence="9">
    <location>
        <begin position="194"/>
        <end position="215"/>
    </location>
</feature>
<keyword evidence="5 9" id="KW-1133">Transmembrane helix</keyword>
<evidence type="ECO:0000256" key="9">
    <source>
        <dbReference type="SAM" id="Phobius"/>
    </source>
</evidence>
<proteinExistence type="inferred from homology"/>
<keyword evidence="7 9" id="KW-0472">Membrane</keyword>
<dbReference type="EMBL" id="JAEACU010000009">
    <property type="protein sequence ID" value="KAH7517202.1"/>
    <property type="molecule type" value="Genomic_DNA"/>
</dbReference>
<dbReference type="GO" id="GO:0016020">
    <property type="term" value="C:membrane"/>
    <property type="evidence" value="ECO:0007669"/>
    <property type="project" value="UniProtKB-SubCell"/>
</dbReference>
<evidence type="ECO:0000313" key="10">
    <source>
        <dbReference type="EMBL" id="KAH7517202.1"/>
    </source>
</evidence>
<name>A0A978UQQ2_ZIZJJ</name>
<feature type="transmembrane region" description="Helical" evidence="9">
    <location>
        <begin position="163"/>
        <end position="182"/>
    </location>
</feature>
<keyword evidence="8" id="KW-0407">Ion channel</keyword>
<feature type="transmembrane region" description="Helical" evidence="9">
    <location>
        <begin position="52"/>
        <end position="70"/>
    </location>
</feature>
<dbReference type="GO" id="GO:0034220">
    <property type="term" value="P:monoatomic ion transmembrane transport"/>
    <property type="evidence" value="ECO:0007669"/>
    <property type="project" value="UniProtKB-KW"/>
</dbReference>
<evidence type="ECO:0000256" key="1">
    <source>
        <dbReference type="ARBA" id="ARBA00004141"/>
    </source>
</evidence>
<feature type="transmembrane region" description="Helical" evidence="9">
    <location>
        <begin position="131"/>
        <end position="151"/>
    </location>
</feature>
<dbReference type="GO" id="GO:0015743">
    <property type="term" value="P:malate transport"/>
    <property type="evidence" value="ECO:0007669"/>
    <property type="project" value="InterPro"/>
</dbReference>
<dbReference type="PANTHER" id="PTHR31086">
    <property type="entry name" value="ALUMINUM-ACTIVATED MALATE TRANSPORTER 10"/>
    <property type="match status" value="1"/>
</dbReference>
<evidence type="ECO:0000256" key="3">
    <source>
        <dbReference type="ARBA" id="ARBA00022448"/>
    </source>
</evidence>
<feature type="transmembrane region" description="Helical" evidence="9">
    <location>
        <begin position="82"/>
        <end position="101"/>
    </location>
</feature>
<comment type="caution">
    <text evidence="10">The sequence shown here is derived from an EMBL/GenBank/DDBJ whole genome shotgun (WGS) entry which is preliminary data.</text>
</comment>
<evidence type="ECO:0008006" key="12">
    <source>
        <dbReference type="Google" id="ProtNLM"/>
    </source>
</evidence>
<organism evidence="10 11">
    <name type="scientific">Ziziphus jujuba var. spinosa</name>
    <dbReference type="NCBI Taxonomy" id="714518"/>
    <lineage>
        <taxon>Eukaryota</taxon>
        <taxon>Viridiplantae</taxon>
        <taxon>Streptophyta</taxon>
        <taxon>Embryophyta</taxon>
        <taxon>Tracheophyta</taxon>
        <taxon>Spermatophyta</taxon>
        <taxon>Magnoliopsida</taxon>
        <taxon>eudicotyledons</taxon>
        <taxon>Gunneridae</taxon>
        <taxon>Pentapetalae</taxon>
        <taxon>rosids</taxon>
        <taxon>fabids</taxon>
        <taxon>Rosales</taxon>
        <taxon>Rhamnaceae</taxon>
        <taxon>Paliureae</taxon>
        <taxon>Ziziphus</taxon>
    </lineage>
</organism>
<keyword evidence="3" id="KW-0813">Transport</keyword>
<reference evidence="10" key="1">
    <citation type="journal article" date="2021" name="Front. Plant Sci.">
        <title>Chromosome-Scale Genome Assembly for Chinese Sour Jujube and Insights Into Its Genome Evolution and Domestication Signature.</title>
        <authorList>
            <person name="Shen L.-Y."/>
            <person name="Luo H."/>
            <person name="Wang X.-L."/>
            <person name="Wang X.-M."/>
            <person name="Qiu X.-J."/>
            <person name="Liu H."/>
            <person name="Zhou S.-S."/>
            <person name="Jia K.-H."/>
            <person name="Nie S."/>
            <person name="Bao Y.-T."/>
            <person name="Zhang R.-G."/>
            <person name="Yun Q.-Z."/>
            <person name="Chai Y.-H."/>
            <person name="Lu J.-Y."/>
            <person name="Li Y."/>
            <person name="Zhao S.-W."/>
            <person name="Mao J.-F."/>
            <person name="Jia S.-G."/>
            <person name="Mao Y.-M."/>
        </authorList>
    </citation>
    <scope>NUCLEOTIDE SEQUENCE</scope>
    <source>
        <strain evidence="10">AT0</strain>
        <tissue evidence="10">Leaf</tissue>
    </source>
</reference>
<dbReference type="Pfam" id="PF11744">
    <property type="entry name" value="ALMT"/>
    <property type="match status" value="1"/>
</dbReference>
<keyword evidence="4 9" id="KW-0812">Transmembrane</keyword>
<protein>
    <recommendedName>
        <fullName evidence="12">Aluminum-activated malate transporter 8-like</fullName>
    </recommendedName>
</protein>
<evidence type="ECO:0000313" key="11">
    <source>
        <dbReference type="Proteomes" id="UP000813462"/>
    </source>
</evidence>
<dbReference type="Proteomes" id="UP000813462">
    <property type="component" value="Unassembled WGS sequence"/>
</dbReference>
<sequence>MDSTVITIPVSEPPVVGPPTKEKKKFKLPKIFNTIICFIKEKIRNKQDMRKLIHSIKVGVSLVLVSFLYLLNPLYERVGDNAMWAIMTVVVVFEFFAGATVRKGLNRGMGTILGGSLGCLAAALAQKVGGIGDSIIVSISVFIFGVAATYFRMIPSIKKKYDYGAMIFLLTFNLVVVSGIRAEKVLELARERLLTIGMGFAVCVFISLLVFPTWASDELHDSIASNFLHLATSIEGCLDEYFKAVEEKENQPTSSISNCKSVLNSKSQDESLANFAKWEPWHGKFGLYHPWDKYLKIGDLLRELSAAILSLKDCLQSPKQPSSTMRQSIRQPCEAVGFSLAWTLKELGESIKEMKRVQQADMIAPKLKSMSLELSSVISSSKLEQLENVDGLAIASFIFMLMEMVEKVEKLVKEVEEFGDLAGFKDQ</sequence>
<keyword evidence="6" id="KW-0406">Ion transport</keyword>
<evidence type="ECO:0000256" key="2">
    <source>
        <dbReference type="ARBA" id="ARBA00007079"/>
    </source>
</evidence>
<comment type="similarity">
    <text evidence="2">Belongs to the aromatic acid exporter (TC 2.A.85) family.</text>
</comment>
<accession>A0A978UQQ2</accession>
<dbReference type="InterPro" id="IPR020966">
    <property type="entry name" value="ALMT"/>
</dbReference>
<dbReference type="AlphaFoldDB" id="A0A978UQQ2"/>